<evidence type="ECO:0000313" key="7">
    <source>
        <dbReference type="EMBL" id="VDO06357.1"/>
    </source>
</evidence>
<evidence type="ECO:0000256" key="2">
    <source>
        <dbReference type="ARBA" id="ARBA00022490"/>
    </source>
</evidence>
<dbReference type="InterPro" id="IPR007259">
    <property type="entry name" value="GCP"/>
</dbReference>
<proteinExistence type="predicted"/>
<feature type="region of interest" description="Disordered" evidence="5">
    <location>
        <begin position="52"/>
        <end position="77"/>
    </location>
</feature>
<dbReference type="STRING" id="102285.A0A0R3TQB3"/>
<dbReference type="PANTHER" id="PTHR19302">
    <property type="entry name" value="GAMMA TUBULIN COMPLEX PROTEIN"/>
    <property type="match status" value="1"/>
</dbReference>
<feature type="region of interest" description="Disordered" evidence="5">
    <location>
        <begin position="186"/>
        <end position="232"/>
    </location>
</feature>
<dbReference type="GO" id="GO:0051011">
    <property type="term" value="F:microtubule minus-end binding"/>
    <property type="evidence" value="ECO:0007669"/>
    <property type="project" value="TreeGrafter"/>
</dbReference>
<sequence length="335" mass="37388">MSTEYSSRDSKPRPPNMHMGINIDSVSSRDYISDSSMPPTSLWGTASNVTTLDRGHSSRHNFRAPSSHKSGVSSKVSPTETDLLREAILTLSGASGSLIQYDPTLDAFVPARHLTLPPCLQTHVMRISACGWLYNRVRSYVNDVRDDPNSGKVALSLALSIDDQLTEYLKLVSTFEAQMNYESGETLRNPTEFSVQNSSTRSRENTLSRPRGFDSGSMSILEEHSGTEGTERQPLTLVQLRHWLIEPERRLKVLASLVDNCRSLKGGALVSKVYEMSQNGGPKIKAMLTVILENVTRTIFEMISLWIYDGRLPPDMNQEFFIAVYPSVGRENLWA</sequence>
<evidence type="ECO:0000256" key="3">
    <source>
        <dbReference type="ARBA" id="ARBA00022701"/>
    </source>
</evidence>
<dbReference type="GO" id="GO:0031122">
    <property type="term" value="P:cytoplasmic microtubule organization"/>
    <property type="evidence" value="ECO:0007669"/>
    <property type="project" value="TreeGrafter"/>
</dbReference>
<dbReference type="InterPro" id="IPR041470">
    <property type="entry name" value="GCP_N"/>
</dbReference>
<dbReference type="WBParaSite" id="HNAJ_0000972601-mRNA-1">
    <property type="protein sequence ID" value="HNAJ_0000972601-mRNA-1"/>
    <property type="gene ID" value="HNAJ_0000972601"/>
</dbReference>
<organism evidence="9">
    <name type="scientific">Rodentolepis nana</name>
    <name type="common">Dwarf tapeworm</name>
    <name type="synonym">Hymenolepis nana</name>
    <dbReference type="NCBI Taxonomy" id="102285"/>
    <lineage>
        <taxon>Eukaryota</taxon>
        <taxon>Metazoa</taxon>
        <taxon>Spiralia</taxon>
        <taxon>Lophotrochozoa</taxon>
        <taxon>Platyhelminthes</taxon>
        <taxon>Cestoda</taxon>
        <taxon>Eucestoda</taxon>
        <taxon>Cyclophyllidea</taxon>
        <taxon>Hymenolepididae</taxon>
        <taxon>Rodentolepis</taxon>
    </lineage>
</organism>
<dbReference type="OrthoDB" id="5860513at2759"/>
<keyword evidence="4" id="KW-0206">Cytoskeleton</keyword>
<reference evidence="9" key="1">
    <citation type="submission" date="2016-04" db="UniProtKB">
        <authorList>
            <consortium name="WormBaseParasite"/>
        </authorList>
    </citation>
    <scope>IDENTIFICATION</scope>
</reference>
<dbReference type="GO" id="GO:0007020">
    <property type="term" value="P:microtubule nucleation"/>
    <property type="evidence" value="ECO:0007669"/>
    <property type="project" value="InterPro"/>
</dbReference>
<dbReference type="GO" id="GO:0051321">
    <property type="term" value="P:meiotic cell cycle"/>
    <property type="evidence" value="ECO:0007669"/>
    <property type="project" value="TreeGrafter"/>
</dbReference>
<evidence type="ECO:0000313" key="8">
    <source>
        <dbReference type="Proteomes" id="UP000278807"/>
    </source>
</evidence>
<feature type="compositionally biased region" description="Polar residues" evidence="5">
    <location>
        <begin position="186"/>
        <end position="200"/>
    </location>
</feature>
<dbReference type="GO" id="GO:0000930">
    <property type="term" value="C:gamma-tubulin complex"/>
    <property type="evidence" value="ECO:0007669"/>
    <property type="project" value="TreeGrafter"/>
</dbReference>
<evidence type="ECO:0000259" key="6">
    <source>
        <dbReference type="Pfam" id="PF17681"/>
    </source>
</evidence>
<dbReference type="GO" id="GO:0051225">
    <property type="term" value="P:spindle assembly"/>
    <property type="evidence" value="ECO:0007669"/>
    <property type="project" value="TreeGrafter"/>
</dbReference>
<protein>
    <submittedName>
        <fullName evidence="9">Gamma-tubulin complex component</fullName>
    </submittedName>
</protein>
<feature type="compositionally biased region" description="Low complexity" evidence="5">
    <location>
        <begin position="67"/>
        <end position="77"/>
    </location>
</feature>
<dbReference type="GO" id="GO:0000922">
    <property type="term" value="C:spindle pole"/>
    <property type="evidence" value="ECO:0007669"/>
    <property type="project" value="InterPro"/>
</dbReference>
<dbReference type="GO" id="GO:0000278">
    <property type="term" value="P:mitotic cell cycle"/>
    <property type="evidence" value="ECO:0007669"/>
    <property type="project" value="TreeGrafter"/>
</dbReference>
<comment type="subcellular location">
    <subcellularLocation>
        <location evidence="1">Cytoplasm</location>
        <location evidence="1">Cytoskeleton</location>
    </subcellularLocation>
</comment>
<evidence type="ECO:0000313" key="9">
    <source>
        <dbReference type="WBParaSite" id="HNAJ_0000972601-mRNA-1"/>
    </source>
</evidence>
<dbReference type="Pfam" id="PF17681">
    <property type="entry name" value="GCP_N_terminal"/>
    <property type="match status" value="1"/>
</dbReference>
<feature type="domain" description="Gamma tubulin complex component protein N-terminal" evidence="6">
    <location>
        <begin position="84"/>
        <end position="332"/>
    </location>
</feature>
<feature type="region of interest" description="Disordered" evidence="5">
    <location>
        <begin position="1"/>
        <end position="21"/>
    </location>
</feature>
<dbReference type="PANTHER" id="PTHR19302:SF14">
    <property type="entry name" value="GAMMA-TUBULIN COMPLEX COMPONENT 3"/>
    <property type="match status" value="1"/>
</dbReference>
<gene>
    <name evidence="7" type="ORF">HNAJ_LOCUS9721</name>
</gene>
<keyword evidence="8" id="KW-1185">Reference proteome</keyword>
<dbReference type="GO" id="GO:0043015">
    <property type="term" value="F:gamma-tubulin binding"/>
    <property type="evidence" value="ECO:0007669"/>
    <property type="project" value="InterPro"/>
</dbReference>
<reference evidence="7 8" key="2">
    <citation type="submission" date="2018-11" db="EMBL/GenBank/DDBJ databases">
        <authorList>
            <consortium name="Pathogen Informatics"/>
        </authorList>
    </citation>
    <scope>NUCLEOTIDE SEQUENCE [LARGE SCALE GENOMIC DNA]</scope>
</reference>
<feature type="compositionally biased region" description="Basic and acidic residues" evidence="5">
    <location>
        <begin position="221"/>
        <end position="231"/>
    </location>
</feature>
<evidence type="ECO:0000256" key="4">
    <source>
        <dbReference type="ARBA" id="ARBA00023212"/>
    </source>
</evidence>
<evidence type="ECO:0000256" key="1">
    <source>
        <dbReference type="ARBA" id="ARBA00004245"/>
    </source>
</evidence>
<dbReference type="GO" id="GO:0005874">
    <property type="term" value="C:microtubule"/>
    <property type="evidence" value="ECO:0007669"/>
    <property type="project" value="UniProtKB-KW"/>
</dbReference>
<feature type="compositionally biased region" description="Basic and acidic residues" evidence="5">
    <location>
        <begin position="1"/>
        <end position="12"/>
    </location>
</feature>
<accession>A0A0R3TQB3</accession>
<name>A0A0R3TQB3_RODNA</name>
<keyword evidence="2" id="KW-0963">Cytoplasm</keyword>
<keyword evidence="3" id="KW-0493">Microtubule</keyword>
<dbReference type="Proteomes" id="UP000278807">
    <property type="component" value="Unassembled WGS sequence"/>
</dbReference>
<dbReference type="EMBL" id="UZAE01012722">
    <property type="protein sequence ID" value="VDO06357.1"/>
    <property type="molecule type" value="Genomic_DNA"/>
</dbReference>
<evidence type="ECO:0000256" key="5">
    <source>
        <dbReference type="SAM" id="MobiDB-lite"/>
    </source>
</evidence>
<dbReference type="AlphaFoldDB" id="A0A0R3TQB3"/>